<accession>A0A834TCD4</accession>
<dbReference type="Proteomes" id="UP000634136">
    <property type="component" value="Unassembled WGS sequence"/>
</dbReference>
<keyword evidence="2" id="KW-1185">Reference proteome</keyword>
<dbReference type="PANTHER" id="PTHR33443:SF35">
    <property type="entry name" value="VQ DOMAIN-CONTAINING PROTEIN"/>
    <property type="match status" value="1"/>
</dbReference>
<protein>
    <submittedName>
        <fullName evidence="1">Uncharacterized protein</fullName>
    </submittedName>
</protein>
<sequence>MFFRNIWFFGFLVIDLDAARNFILENPWITWEASAVTFYFILFSMEPLPVILDISSDEEIGLEEGPKSIDYEWIREILGVSDKRLDDSDEVVVVREVHQTERKSKSSKTAPAASDLDDDCVVLDGDPEKQVTSVNESVTESDELLIVGETGQVQPHVKFLLDLKLPQKLRRLKENCDGRRPLHILHMLESHYLNSTKIACRDYPHPRHLCATFPFSSTPHERHCEKCHCYVCDLPAPCLKWGTGILSTDHCHATEKAEMWKIQRKNFKVTKTATLPASTNYGNLPHVGHPQYSQALPLPLGISRLSSNPIPQNQYPWPTLVPACTSSLTSTIPYQVTRANTIPICSSITNLTVPNDINNSRCQESVSHIIRNRHQPQLISRQLLSVRNNVFQKDRRRSASSLGPHFSRRPMMSKGVSRVQGTLSANHSAHGSSGYSNLVNPTQQYDKYHGATGLSNNIDRAGNMRNNNWCPTDLSMYPHTSFAVAQPSLNCYAENYVASETQAYSQPSQLQNSQNYYLSCMQGNNASSRYSQHGTEHQIGSQIQNAGGNIIPCRNSSDTTNLLEPPEKNQGETARKEDFLVPDLIWNENASQGIEPLIENPHAKSTGSIINQPSNPKESDNLFAGSTNLSSIVDFEKWLMETDVALPSEWNIPSPNSIPVVDSGTLFCDFDSSWNGLTHA</sequence>
<evidence type="ECO:0000313" key="2">
    <source>
        <dbReference type="Proteomes" id="UP000634136"/>
    </source>
</evidence>
<dbReference type="AlphaFoldDB" id="A0A834TCD4"/>
<name>A0A834TCD4_9FABA</name>
<gene>
    <name evidence="1" type="ORF">G2W53_023940</name>
</gene>
<dbReference type="OrthoDB" id="266020at2759"/>
<dbReference type="EMBL" id="JAAIUW010000008">
    <property type="protein sequence ID" value="KAF7818485.1"/>
    <property type="molecule type" value="Genomic_DNA"/>
</dbReference>
<dbReference type="PANTHER" id="PTHR33443">
    <property type="entry name" value="ZGC:112980"/>
    <property type="match status" value="1"/>
</dbReference>
<reference evidence="1" key="1">
    <citation type="submission" date="2020-09" db="EMBL/GenBank/DDBJ databases">
        <title>Genome-Enabled Discovery of Anthraquinone Biosynthesis in Senna tora.</title>
        <authorList>
            <person name="Kang S.-H."/>
            <person name="Pandey R.P."/>
            <person name="Lee C.-M."/>
            <person name="Sim J.-S."/>
            <person name="Jeong J.-T."/>
            <person name="Choi B.-S."/>
            <person name="Jung M."/>
            <person name="Ginzburg D."/>
            <person name="Zhao K."/>
            <person name="Won S.Y."/>
            <person name="Oh T.-J."/>
            <person name="Yu Y."/>
            <person name="Kim N.-H."/>
            <person name="Lee O.R."/>
            <person name="Lee T.-H."/>
            <person name="Bashyal P."/>
            <person name="Kim T.-S."/>
            <person name="Lee W.-H."/>
            <person name="Kawkins C."/>
            <person name="Kim C.-K."/>
            <person name="Kim J.S."/>
            <person name="Ahn B.O."/>
            <person name="Rhee S.Y."/>
            <person name="Sohng J.K."/>
        </authorList>
    </citation>
    <scope>NUCLEOTIDE SEQUENCE</scope>
    <source>
        <tissue evidence="1">Leaf</tissue>
    </source>
</reference>
<evidence type="ECO:0000313" key="1">
    <source>
        <dbReference type="EMBL" id="KAF7818485.1"/>
    </source>
</evidence>
<comment type="caution">
    <text evidence="1">The sequence shown here is derived from an EMBL/GenBank/DDBJ whole genome shotgun (WGS) entry which is preliminary data.</text>
</comment>
<proteinExistence type="predicted"/>
<dbReference type="InterPro" id="IPR053234">
    <property type="entry name" value="RPM1_Interactor"/>
</dbReference>
<organism evidence="1 2">
    <name type="scientific">Senna tora</name>
    <dbReference type="NCBI Taxonomy" id="362788"/>
    <lineage>
        <taxon>Eukaryota</taxon>
        <taxon>Viridiplantae</taxon>
        <taxon>Streptophyta</taxon>
        <taxon>Embryophyta</taxon>
        <taxon>Tracheophyta</taxon>
        <taxon>Spermatophyta</taxon>
        <taxon>Magnoliopsida</taxon>
        <taxon>eudicotyledons</taxon>
        <taxon>Gunneridae</taxon>
        <taxon>Pentapetalae</taxon>
        <taxon>rosids</taxon>
        <taxon>fabids</taxon>
        <taxon>Fabales</taxon>
        <taxon>Fabaceae</taxon>
        <taxon>Caesalpinioideae</taxon>
        <taxon>Cassia clade</taxon>
        <taxon>Senna</taxon>
    </lineage>
</organism>